<comment type="function">
    <text evidence="6">Catalyzes the dehydration of methylthioribulose-1-phosphate (MTRu-1-P) into 2,3-diketo-5-methylthiopentyl-1-phosphate (DK-MTP-1-P).</text>
</comment>
<dbReference type="InterPro" id="IPR001303">
    <property type="entry name" value="Aldolase_II/adducin_N"/>
</dbReference>
<evidence type="ECO:0000256" key="2">
    <source>
        <dbReference type="ARBA" id="ARBA00022723"/>
    </source>
</evidence>
<evidence type="ECO:0000256" key="5">
    <source>
        <dbReference type="ARBA" id="ARBA00023239"/>
    </source>
</evidence>
<dbReference type="PANTHER" id="PTHR22789">
    <property type="entry name" value="FUCULOSE PHOSPHATE ALDOLASE"/>
    <property type="match status" value="1"/>
</dbReference>
<dbReference type="InterPro" id="IPR050197">
    <property type="entry name" value="Aldolase_class_II_sugar_metab"/>
</dbReference>
<keyword evidence="5 6" id="KW-0456">Lyase</keyword>
<comment type="catalytic activity">
    <reaction evidence="6">
        <text>5-(methylsulfanyl)-D-ribulose 1-phosphate = 5-methylsulfanyl-2,3-dioxopentyl phosphate + H2O</text>
        <dbReference type="Rhea" id="RHEA:15549"/>
        <dbReference type="ChEBI" id="CHEBI:15377"/>
        <dbReference type="ChEBI" id="CHEBI:58548"/>
        <dbReference type="ChEBI" id="CHEBI:58828"/>
        <dbReference type="EC" id="4.2.1.109"/>
    </reaction>
</comment>
<comment type="similarity">
    <text evidence="6">Belongs to the aldolase class II family. MtnB subfamily.</text>
</comment>
<sequence>MSLAEAAAAIVAAGRRMDRMGWVPATAGNLSVRLGPGDVAITRSGGHKGFLAAADVIRVDLAGRPLDPGTKPSYETLLHCGIYRRFADAGAVLHGHSVAATVLSRRAGDAIRLAGYELLKAFPGGPTHDAATDLPVLDNDQDIPRLQAALEARWDAAPDAPPGYVIRGHGVYVWGSGMDQAMARLEALEFMLLCHLEEGRHTR</sequence>
<dbReference type="NCBIfam" id="NF006672">
    <property type="entry name" value="PRK09220.1"/>
    <property type="match status" value="1"/>
</dbReference>
<dbReference type="Gene3D" id="3.40.225.10">
    <property type="entry name" value="Class II aldolase/adducin N-terminal domain"/>
    <property type="match status" value="1"/>
</dbReference>
<keyword evidence="1 6" id="KW-0028">Amino-acid biosynthesis</keyword>
<dbReference type="Proteomes" id="UP000680815">
    <property type="component" value="Unassembled WGS sequence"/>
</dbReference>
<organism evidence="8 9">
    <name type="scientific">Roseomonas nitratireducens</name>
    <dbReference type="NCBI Taxonomy" id="2820810"/>
    <lineage>
        <taxon>Bacteria</taxon>
        <taxon>Pseudomonadati</taxon>
        <taxon>Pseudomonadota</taxon>
        <taxon>Alphaproteobacteria</taxon>
        <taxon>Acetobacterales</taxon>
        <taxon>Roseomonadaceae</taxon>
        <taxon>Roseomonas</taxon>
    </lineage>
</organism>
<dbReference type="InterPro" id="IPR017714">
    <property type="entry name" value="MethylthioRu-1-P_deHdtase_MtnB"/>
</dbReference>
<dbReference type="HAMAP" id="MF_01677">
    <property type="entry name" value="Salvage_MtnB"/>
    <property type="match status" value="1"/>
</dbReference>
<dbReference type="InterPro" id="IPR036409">
    <property type="entry name" value="Aldolase_II/adducin_N_sf"/>
</dbReference>
<evidence type="ECO:0000259" key="7">
    <source>
        <dbReference type="SMART" id="SM01007"/>
    </source>
</evidence>
<feature type="binding site" evidence="6">
    <location>
        <position position="94"/>
    </location>
    <ligand>
        <name>Zn(2+)</name>
        <dbReference type="ChEBI" id="CHEBI:29105"/>
    </ligand>
</feature>
<dbReference type="SUPFAM" id="SSF53639">
    <property type="entry name" value="AraD/HMP-PK domain-like"/>
    <property type="match status" value="1"/>
</dbReference>
<comment type="pathway">
    <text evidence="6">Amino-acid biosynthesis; L-methionine biosynthesis via salvage pathway; L-methionine from S-methyl-5-thio-alpha-D-ribose 1-phosphate: step 2/6.</text>
</comment>
<keyword evidence="3 6" id="KW-0862">Zinc</keyword>
<feature type="binding site" evidence="6">
    <location>
        <position position="96"/>
    </location>
    <ligand>
        <name>Zn(2+)</name>
        <dbReference type="ChEBI" id="CHEBI:29105"/>
    </ligand>
</feature>
<evidence type="ECO:0000256" key="4">
    <source>
        <dbReference type="ARBA" id="ARBA00023167"/>
    </source>
</evidence>
<dbReference type="GO" id="GO:0046570">
    <property type="term" value="F:methylthioribulose 1-phosphate dehydratase activity"/>
    <property type="evidence" value="ECO:0007669"/>
    <property type="project" value="UniProtKB-EC"/>
</dbReference>
<keyword evidence="4 6" id="KW-0486">Methionine biosynthesis</keyword>
<reference evidence="8 9" key="1">
    <citation type="submission" date="2021-03" db="EMBL/GenBank/DDBJ databases">
        <authorList>
            <person name="So Y."/>
        </authorList>
    </citation>
    <scope>NUCLEOTIDE SEQUENCE [LARGE SCALE GENOMIC DNA]</scope>
    <source>
        <strain evidence="8 9">PWR1</strain>
    </source>
</reference>
<dbReference type="EC" id="4.2.1.109" evidence="6"/>
<comment type="cofactor">
    <cofactor evidence="6">
        <name>Zn(2+)</name>
        <dbReference type="ChEBI" id="CHEBI:29105"/>
    </cofactor>
    <text evidence="6">Binds 1 zinc ion per subunit.</text>
</comment>
<gene>
    <name evidence="6" type="primary">mtnB</name>
    <name evidence="8" type="ORF">J5Y09_10370</name>
</gene>
<keyword evidence="2 6" id="KW-0479">Metal-binding</keyword>
<evidence type="ECO:0000313" key="9">
    <source>
        <dbReference type="Proteomes" id="UP000680815"/>
    </source>
</evidence>
<dbReference type="RefSeq" id="WP_209351688.1">
    <property type="nucleotide sequence ID" value="NZ_JAGIYZ010000008.1"/>
</dbReference>
<comment type="caution">
    <text evidence="8">The sequence shown here is derived from an EMBL/GenBank/DDBJ whole genome shotgun (WGS) entry which is preliminary data.</text>
</comment>
<proteinExistence type="inferred from homology"/>
<evidence type="ECO:0000256" key="3">
    <source>
        <dbReference type="ARBA" id="ARBA00022833"/>
    </source>
</evidence>
<feature type="domain" description="Class II aldolase/adducin N-terminal" evidence="7">
    <location>
        <begin position="8"/>
        <end position="196"/>
    </location>
</feature>
<keyword evidence="9" id="KW-1185">Reference proteome</keyword>
<dbReference type="NCBIfam" id="TIGR03328">
    <property type="entry name" value="salvage_mtnB"/>
    <property type="match status" value="1"/>
</dbReference>
<evidence type="ECO:0000256" key="1">
    <source>
        <dbReference type="ARBA" id="ARBA00022605"/>
    </source>
</evidence>
<dbReference type="Pfam" id="PF00596">
    <property type="entry name" value="Aldolase_II"/>
    <property type="match status" value="1"/>
</dbReference>
<dbReference type="SMART" id="SM01007">
    <property type="entry name" value="Aldolase_II"/>
    <property type="match status" value="1"/>
</dbReference>
<evidence type="ECO:0000256" key="6">
    <source>
        <dbReference type="HAMAP-Rule" id="MF_01677"/>
    </source>
</evidence>
<evidence type="ECO:0000313" key="8">
    <source>
        <dbReference type="EMBL" id="MBP0464318.1"/>
    </source>
</evidence>
<dbReference type="PANTHER" id="PTHR22789:SF0">
    <property type="entry name" value="3-OXO-TETRONATE 4-PHOSPHATE DECARBOXYLASE-RELATED"/>
    <property type="match status" value="1"/>
</dbReference>
<accession>A0ABS4ASI3</accession>
<name>A0ABS4ASI3_9PROT</name>
<dbReference type="EMBL" id="JAGIYZ010000008">
    <property type="protein sequence ID" value="MBP0464318.1"/>
    <property type="molecule type" value="Genomic_DNA"/>
</dbReference>
<protein>
    <recommendedName>
        <fullName evidence="6">Methylthioribulose-1-phosphate dehydratase</fullName>
        <shortName evidence="6">MTRu-1-P dehydratase</shortName>
        <ecNumber evidence="6">4.2.1.109</ecNumber>
    </recommendedName>
</protein>